<feature type="compositionally biased region" description="Basic and acidic residues" evidence="1">
    <location>
        <begin position="343"/>
        <end position="359"/>
    </location>
</feature>
<dbReference type="AlphaFoldDB" id="A0A7W2ABY5"/>
<organism evidence="2 3">
    <name type="scientific">Marinobacterium marinum</name>
    <dbReference type="NCBI Taxonomy" id="2756129"/>
    <lineage>
        <taxon>Bacteria</taxon>
        <taxon>Pseudomonadati</taxon>
        <taxon>Pseudomonadota</taxon>
        <taxon>Gammaproteobacteria</taxon>
        <taxon>Oceanospirillales</taxon>
        <taxon>Oceanospirillaceae</taxon>
        <taxon>Marinobacterium</taxon>
    </lineage>
</organism>
<dbReference type="EMBL" id="JACEMT010000053">
    <property type="protein sequence ID" value="MBA4503411.1"/>
    <property type="molecule type" value="Genomic_DNA"/>
</dbReference>
<reference evidence="2 3" key="1">
    <citation type="submission" date="2020-07" db="EMBL/GenBank/DDBJ databases">
        <title>Bacterium isolated from marien macroalgae.</title>
        <authorList>
            <person name="Zhu K."/>
            <person name="Lu D."/>
            <person name="Du Z."/>
        </authorList>
    </citation>
    <scope>NUCLEOTIDE SEQUENCE [LARGE SCALE GENOMIC DNA]</scope>
    <source>
        <strain evidence="2 3">3-1745</strain>
    </source>
</reference>
<feature type="region of interest" description="Disordered" evidence="1">
    <location>
        <begin position="342"/>
        <end position="365"/>
    </location>
</feature>
<accession>A0A7W2ABY5</accession>
<evidence type="ECO:0000313" key="3">
    <source>
        <dbReference type="Proteomes" id="UP000538931"/>
    </source>
</evidence>
<comment type="caution">
    <text evidence="2">The sequence shown here is derived from an EMBL/GenBank/DDBJ whole genome shotgun (WGS) entry which is preliminary data.</text>
</comment>
<protein>
    <submittedName>
        <fullName evidence="2">Uncharacterized protein</fullName>
    </submittedName>
</protein>
<sequence length="453" mass="50386">MRKLGTLLGALVLVTALAYGLYWYQVKSRVDELVQQASPFASVQYDAIYAHPDGTVGVNGLRVSPHPMHAPFEVGQVRLNVGGPMALILSGDEPPAELTVSFKGFAQSLESGVYHEIQKQFDLAREANPLHVNPAALGCGSIRQFDINTLRMMGYRDLLMDVDFHYRGDEVTKKIHFDTRVNVENMGDTQMELVFSADPRQLKTPLQASGNARLHKALLGYRDRGYNQRLVNMCAMEAEVRPADYRALHVELVNRWLSEGGVELPQTWLQAYEGLQQSGATLTLEMNPIGGFGSSELAMTPDPDYMIEKLNPTLVVNDTALDVGSIAWGELVQQLAQAGDAGRVLRESERRPSESRREPAPAVDKASIETVKPALVPEPQVTKTAKRFRETPVAQLKRYIGAHVRIETYFGNRVEGRLKAVEADGVRVVQRLAQGVAEYPLEHDRIQKVEVYR</sequence>
<dbReference type="RefSeq" id="WP_181741182.1">
    <property type="nucleotide sequence ID" value="NZ_JACEMT010000053.1"/>
</dbReference>
<keyword evidence="3" id="KW-1185">Reference proteome</keyword>
<name>A0A7W2ABY5_9GAMM</name>
<gene>
    <name evidence="2" type="ORF">H1S06_13715</name>
</gene>
<proteinExistence type="predicted"/>
<evidence type="ECO:0000313" key="2">
    <source>
        <dbReference type="EMBL" id="MBA4503411.1"/>
    </source>
</evidence>
<dbReference type="Proteomes" id="UP000538931">
    <property type="component" value="Unassembled WGS sequence"/>
</dbReference>
<evidence type="ECO:0000256" key="1">
    <source>
        <dbReference type="SAM" id="MobiDB-lite"/>
    </source>
</evidence>